<dbReference type="EMBL" id="CAMGYJ010000010">
    <property type="protein sequence ID" value="CAI0549836.1"/>
    <property type="molecule type" value="Genomic_DNA"/>
</dbReference>
<evidence type="ECO:0000313" key="3">
    <source>
        <dbReference type="Proteomes" id="UP001154282"/>
    </source>
</evidence>
<name>A0AAV0QXT3_9ROSI</name>
<feature type="compositionally biased region" description="Polar residues" evidence="1">
    <location>
        <begin position="67"/>
        <end position="79"/>
    </location>
</feature>
<reference evidence="2" key="1">
    <citation type="submission" date="2022-08" db="EMBL/GenBank/DDBJ databases">
        <authorList>
            <person name="Gutierrez-Valencia J."/>
        </authorList>
    </citation>
    <scope>NUCLEOTIDE SEQUENCE</scope>
</reference>
<evidence type="ECO:0000313" key="2">
    <source>
        <dbReference type="EMBL" id="CAI0549836.1"/>
    </source>
</evidence>
<gene>
    <name evidence="2" type="ORF">LITE_LOCUS45317</name>
</gene>
<comment type="caution">
    <text evidence="2">The sequence shown here is derived from an EMBL/GenBank/DDBJ whole genome shotgun (WGS) entry which is preliminary data.</text>
</comment>
<feature type="region of interest" description="Disordered" evidence="1">
    <location>
        <begin position="28"/>
        <end position="79"/>
    </location>
</feature>
<dbReference type="Proteomes" id="UP001154282">
    <property type="component" value="Unassembled WGS sequence"/>
</dbReference>
<keyword evidence="3" id="KW-1185">Reference proteome</keyword>
<sequence length="97" mass="10425">MVHEGPSHLFRDHGVAPAGLMSSSVWSGAVHSVGGPRESKGVSPPRWSARYSRLAHEVGRDDRDMGQPTTSGHCHSSKCGSNGGIMTHTWIDIGKHR</sequence>
<accession>A0AAV0QXT3</accession>
<evidence type="ECO:0000256" key="1">
    <source>
        <dbReference type="SAM" id="MobiDB-lite"/>
    </source>
</evidence>
<organism evidence="2 3">
    <name type="scientific">Linum tenue</name>
    <dbReference type="NCBI Taxonomy" id="586396"/>
    <lineage>
        <taxon>Eukaryota</taxon>
        <taxon>Viridiplantae</taxon>
        <taxon>Streptophyta</taxon>
        <taxon>Embryophyta</taxon>
        <taxon>Tracheophyta</taxon>
        <taxon>Spermatophyta</taxon>
        <taxon>Magnoliopsida</taxon>
        <taxon>eudicotyledons</taxon>
        <taxon>Gunneridae</taxon>
        <taxon>Pentapetalae</taxon>
        <taxon>rosids</taxon>
        <taxon>fabids</taxon>
        <taxon>Malpighiales</taxon>
        <taxon>Linaceae</taxon>
        <taxon>Linum</taxon>
    </lineage>
</organism>
<proteinExistence type="predicted"/>
<feature type="compositionally biased region" description="Basic and acidic residues" evidence="1">
    <location>
        <begin position="54"/>
        <end position="65"/>
    </location>
</feature>
<protein>
    <submittedName>
        <fullName evidence="2">Uncharacterized protein</fullName>
    </submittedName>
</protein>
<dbReference type="AlphaFoldDB" id="A0AAV0QXT3"/>